<evidence type="ECO:0000313" key="4">
    <source>
        <dbReference type="Proteomes" id="UP000287502"/>
    </source>
</evidence>
<reference evidence="3 4" key="1">
    <citation type="submission" date="2019-01" db="EMBL/GenBank/DDBJ databases">
        <title>Geovibrio thiophilus DSM 11263, complete genome.</title>
        <authorList>
            <person name="Spring S."/>
            <person name="Bunk B."/>
            <person name="Sproer C."/>
        </authorList>
    </citation>
    <scope>NUCLEOTIDE SEQUENCE [LARGE SCALE GENOMIC DNA]</scope>
    <source>
        <strain evidence="3 4">DSM 11263</strain>
    </source>
</reference>
<dbReference type="RefSeq" id="WP_128467570.1">
    <property type="nucleotide sequence ID" value="NZ_CP035108.1"/>
</dbReference>
<evidence type="ECO:0000256" key="1">
    <source>
        <dbReference type="SAM" id="SignalP"/>
    </source>
</evidence>
<keyword evidence="1" id="KW-0732">Signal</keyword>
<dbReference type="KEGG" id="gtl:EP073_12870"/>
<name>A0A410K1T9_9BACT</name>
<dbReference type="InterPro" id="IPR003646">
    <property type="entry name" value="SH3-like_bac-type"/>
</dbReference>
<proteinExistence type="predicted"/>
<accession>A0A410K1T9</accession>
<keyword evidence="4" id="KW-1185">Reference proteome</keyword>
<dbReference type="SMART" id="SM00287">
    <property type="entry name" value="SH3b"/>
    <property type="match status" value="1"/>
</dbReference>
<evidence type="ECO:0000313" key="3">
    <source>
        <dbReference type="EMBL" id="QAR34265.1"/>
    </source>
</evidence>
<dbReference type="Gene3D" id="2.30.30.40">
    <property type="entry name" value="SH3 Domains"/>
    <property type="match status" value="1"/>
</dbReference>
<protein>
    <submittedName>
        <fullName evidence="3">SH3 domain-containing protein</fullName>
    </submittedName>
</protein>
<dbReference type="OrthoDB" id="1189825at2"/>
<dbReference type="EMBL" id="CP035108">
    <property type="protein sequence ID" value="QAR34265.1"/>
    <property type="molecule type" value="Genomic_DNA"/>
</dbReference>
<dbReference type="Proteomes" id="UP000287502">
    <property type="component" value="Chromosome"/>
</dbReference>
<dbReference type="Pfam" id="PF08239">
    <property type="entry name" value="SH3_3"/>
    <property type="match status" value="1"/>
</dbReference>
<gene>
    <name evidence="3" type="ORF">EP073_12870</name>
</gene>
<sequence length="263" mass="30164">MFRALALALFLALCSAHAYAAEPVHISERDGILEALGHIAGEGVMARERPDTNSPAITKLPKGSKIIVLSKKGNWYKVRLYNRREAYVRAELVEFRYELKDEHITKSDIEKKFMVDIMNMAAQFNQMIKESIFSRRQSIVPNLKILEGRKKDGTAIVNVLYCAVDGSGKPVPSMRENPLSETMVKFIEIVMMKMLLYDADSYKIVFRIPVFENGKVVDYEDSAEYTVERTETDLHDIRSGNGRIWDYIVSSRPVDEFFKKYPH</sequence>
<dbReference type="PROSITE" id="PS51781">
    <property type="entry name" value="SH3B"/>
    <property type="match status" value="1"/>
</dbReference>
<dbReference type="AlphaFoldDB" id="A0A410K1T9"/>
<feature type="chain" id="PRO_5019274276" evidence="1">
    <location>
        <begin position="21"/>
        <end position="263"/>
    </location>
</feature>
<organism evidence="3 4">
    <name type="scientific">Geovibrio thiophilus</name>
    <dbReference type="NCBI Taxonomy" id="139438"/>
    <lineage>
        <taxon>Bacteria</taxon>
        <taxon>Pseudomonadati</taxon>
        <taxon>Deferribacterota</taxon>
        <taxon>Deferribacteres</taxon>
        <taxon>Deferribacterales</taxon>
        <taxon>Geovibrionaceae</taxon>
        <taxon>Geovibrio</taxon>
    </lineage>
</organism>
<feature type="signal peptide" evidence="1">
    <location>
        <begin position="1"/>
        <end position="20"/>
    </location>
</feature>
<evidence type="ECO:0000259" key="2">
    <source>
        <dbReference type="PROSITE" id="PS51781"/>
    </source>
</evidence>
<feature type="domain" description="SH3b" evidence="2">
    <location>
        <begin position="34"/>
        <end position="97"/>
    </location>
</feature>